<gene>
    <name evidence="2" type="ORF">SK128_007045</name>
</gene>
<evidence type="ECO:0000313" key="2">
    <source>
        <dbReference type="EMBL" id="KAK7071156.1"/>
    </source>
</evidence>
<protein>
    <submittedName>
        <fullName evidence="2">Uncharacterized protein</fullName>
    </submittedName>
</protein>
<proteinExistence type="predicted"/>
<evidence type="ECO:0000313" key="3">
    <source>
        <dbReference type="Proteomes" id="UP001381693"/>
    </source>
</evidence>
<comment type="caution">
    <text evidence="2">The sequence shown here is derived from an EMBL/GenBank/DDBJ whole genome shotgun (WGS) entry which is preliminary data.</text>
</comment>
<dbReference type="EMBL" id="JAXCGZ010015127">
    <property type="protein sequence ID" value="KAK7071156.1"/>
    <property type="molecule type" value="Genomic_DNA"/>
</dbReference>
<organism evidence="2 3">
    <name type="scientific">Halocaridina rubra</name>
    <name type="common">Hawaiian red shrimp</name>
    <dbReference type="NCBI Taxonomy" id="373956"/>
    <lineage>
        <taxon>Eukaryota</taxon>
        <taxon>Metazoa</taxon>
        <taxon>Ecdysozoa</taxon>
        <taxon>Arthropoda</taxon>
        <taxon>Crustacea</taxon>
        <taxon>Multicrustacea</taxon>
        <taxon>Malacostraca</taxon>
        <taxon>Eumalacostraca</taxon>
        <taxon>Eucarida</taxon>
        <taxon>Decapoda</taxon>
        <taxon>Pleocyemata</taxon>
        <taxon>Caridea</taxon>
        <taxon>Atyoidea</taxon>
        <taxon>Atyidae</taxon>
        <taxon>Halocaridina</taxon>
    </lineage>
</organism>
<dbReference type="AlphaFoldDB" id="A0AAN8WVH9"/>
<sequence>MCKYANGNRSSQLMVPSTQHRGVQRISGDRVDSTIGLRADTPGGSNGSALNLAPPNRSLLSLFTILTFVG</sequence>
<dbReference type="Proteomes" id="UP001381693">
    <property type="component" value="Unassembled WGS sequence"/>
</dbReference>
<keyword evidence="3" id="KW-1185">Reference proteome</keyword>
<name>A0AAN8WVH9_HALRR</name>
<evidence type="ECO:0000256" key="1">
    <source>
        <dbReference type="SAM" id="MobiDB-lite"/>
    </source>
</evidence>
<accession>A0AAN8WVH9</accession>
<reference evidence="2 3" key="1">
    <citation type="submission" date="2023-11" db="EMBL/GenBank/DDBJ databases">
        <title>Halocaridina rubra genome assembly.</title>
        <authorList>
            <person name="Smith C."/>
        </authorList>
    </citation>
    <scope>NUCLEOTIDE SEQUENCE [LARGE SCALE GENOMIC DNA]</scope>
    <source>
        <strain evidence="2">EP-1</strain>
        <tissue evidence="2">Whole</tissue>
    </source>
</reference>
<feature type="region of interest" description="Disordered" evidence="1">
    <location>
        <begin position="1"/>
        <end position="50"/>
    </location>
</feature>
<feature type="compositionally biased region" description="Polar residues" evidence="1">
    <location>
        <begin position="7"/>
        <end position="21"/>
    </location>
</feature>